<evidence type="ECO:0000313" key="3">
    <source>
        <dbReference type="Proteomes" id="UP000027178"/>
    </source>
</evidence>
<dbReference type="InterPro" id="IPR024747">
    <property type="entry name" value="Pyridox_Oxase-rel"/>
</dbReference>
<evidence type="ECO:0008006" key="4">
    <source>
        <dbReference type="Google" id="ProtNLM"/>
    </source>
</evidence>
<evidence type="ECO:0000313" key="2">
    <source>
        <dbReference type="EMBL" id="KDN84611.1"/>
    </source>
</evidence>
<reference evidence="2 3" key="1">
    <citation type="submission" date="2014-05" db="EMBL/GenBank/DDBJ databases">
        <title>Draft Genome Sequence of Kitasatospora cheerisanensis KCTC 2395.</title>
        <authorList>
            <person name="Nam D.H."/>
        </authorList>
    </citation>
    <scope>NUCLEOTIDE SEQUENCE [LARGE SCALE GENOMIC DNA]</scope>
    <source>
        <strain evidence="2 3">KCTC 2395</strain>
    </source>
</reference>
<dbReference type="Gene3D" id="2.30.110.10">
    <property type="entry name" value="Electron Transport, Fmn-binding Protein, Chain A"/>
    <property type="match status" value="1"/>
</dbReference>
<protein>
    <recommendedName>
        <fullName evidence="4">Pyridoxamine 5'-phosphate oxidase</fullName>
    </recommendedName>
</protein>
<sequence length="153" mass="15802">MDEATQVPGGLERQECLSLLAGTGYGRVVFTARALPVVAPVNYLLDEDVVIGTGADARLQRLADGDVVLFEAEGADSGTAWSVSVTGYAHPVIDAGEADRLISRTGSETPWVPGPAESLLRITTTQVDGRTFPIAGAGPGRAPLPYPGATPDA</sequence>
<dbReference type="eggNOG" id="COG3467">
    <property type="taxonomic scope" value="Bacteria"/>
</dbReference>
<name>A0A066Z2Q0_9ACTN</name>
<keyword evidence="3" id="KW-1185">Reference proteome</keyword>
<dbReference type="EMBL" id="JNBY01000092">
    <property type="protein sequence ID" value="KDN84611.1"/>
    <property type="molecule type" value="Genomic_DNA"/>
</dbReference>
<comment type="caution">
    <text evidence="2">The sequence shown here is derived from an EMBL/GenBank/DDBJ whole genome shotgun (WGS) entry which is preliminary data.</text>
</comment>
<dbReference type="AlphaFoldDB" id="A0A066Z2Q0"/>
<dbReference type="Proteomes" id="UP000027178">
    <property type="component" value="Unassembled WGS sequence"/>
</dbReference>
<dbReference type="RefSeq" id="WP_051653160.1">
    <property type="nucleotide sequence ID" value="NZ_KK853997.1"/>
</dbReference>
<dbReference type="InterPro" id="IPR012349">
    <property type="entry name" value="Split_barrel_FMN-bd"/>
</dbReference>
<feature type="region of interest" description="Disordered" evidence="1">
    <location>
        <begin position="134"/>
        <end position="153"/>
    </location>
</feature>
<organism evidence="2 3">
    <name type="scientific">Kitasatospora cheerisanensis KCTC 2395</name>
    <dbReference type="NCBI Taxonomy" id="1348663"/>
    <lineage>
        <taxon>Bacteria</taxon>
        <taxon>Bacillati</taxon>
        <taxon>Actinomycetota</taxon>
        <taxon>Actinomycetes</taxon>
        <taxon>Kitasatosporales</taxon>
        <taxon>Streptomycetaceae</taxon>
        <taxon>Kitasatospora</taxon>
    </lineage>
</organism>
<dbReference type="HOGENOM" id="CLU_127487_1_1_11"/>
<accession>A0A066Z2Q0</accession>
<gene>
    <name evidence="2" type="ORF">KCH_37030</name>
</gene>
<dbReference type="OrthoDB" id="3212118at2"/>
<evidence type="ECO:0000256" key="1">
    <source>
        <dbReference type="SAM" id="MobiDB-lite"/>
    </source>
</evidence>
<dbReference type="SUPFAM" id="SSF50475">
    <property type="entry name" value="FMN-binding split barrel"/>
    <property type="match status" value="1"/>
</dbReference>
<dbReference type="PATRIC" id="fig|1348663.4.peg.3568"/>
<dbReference type="Pfam" id="PF12900">
    <property type="entry name" value="Pyridox_ox_2"/>
    <property type="match status" value="1"/>
</dbReference>
<proteinExistence type="predicted"/>
<feature type="compositionally biased region" description="Pro residues" evidence="1">
    <location>
        <begin position="142"/>
        <end position="153"/>
    </location>
</feature>